<dbReference type="Proteomes" id="UP000185674">
    <property type="component" value="Chromosome"/>
</dbReference>
<organism evidence="6 7">
    <name type="scientific">Acinetobacter soli</name>
    <dbReference type="NCBI Taxonomy" id="487316"/>
    <lineage>
        <taxon>Bacteria</taxon>
        <taxon>Pseudomonadati</taxon>
        <taxon>Pseudomonadota</taxon>
        <taxon>Gammaproteobacteria</taxon>
        <taxon>Moraxellales</taxon>
        <taxon>Moraxellaceae</taxon>
        <taxon>Acinetobacter</taxon>
    </lineage>
</organism>
<dbReference type="InterPro" id="IPR036259">
    <property type="entry name" value="MFS_trans_sf"/>
</dbReference>
<feature type="transmembrane region" description="Helical" evidence="4">
    <location>
        <begin position="339"/>
        <end position="359"/>
    </location>
</feature>
<dbReference type="CDD" id="cd17324">
    <property type="entry name" value="MFS_NepI_like"/>
    <property type="match status" value="1"/>
</dbReference>
<sequence>MRSCSFYTPTLILMAIAAGICSGSNYFSQPLIHSIALSLARPETSVAWIPTCAQISYAIGLLVLMPLGDLLEKRQLVVILMVLAACGLLITGSADRLEWMIVGTILTGLFSVSAQLLLPLAASLVPITQSGRVVGFLISALMLGILLARSLSGLASTLWHWHWQIIYVISGIALLMIAFMLYRKLDVFPATQRQSYMQTLVSIPVLLKNSPCLARRAALGFLIFASVSMVFTTMSLLLAPAPYHFSDFSIGLFGFVGILGTLVANLAGHHLDERNVHWISYISAGGFIGSWILFLFLPVSFIFYILANLLIYASLSALHVTNQSIVFRLNQVLKSRFNAIYMTAYFFGGALGTAIGSYAWRHSGWHGVCLIGIGFGGLTLWIAYLDSKSTLLSKQA</sequence>
<evidence type="ECO:0000259" key="5">
    <source>
        <dbReference type="PROSITE" id="PS50850"/>
    </source>
</evidence>
<feature type="transmembrane region" description="Helical" evidence="4">
    <location>
        <begin position="47"/>
        <end position="64"/>
    </location>
</feature>
<dbReference type="GO" id="GO:0022857">
    <property type="term" value="F:transmembrane transporter activity"/>
    <property type="evidence" value="ECO:0007669"/>
    <property type="project" value="InterPro"/>
</dbReference>
<dbReference type="InterPro" id="IPR011701">
    <property type="entry name" value="MFS"/>
</dbReference>
<dbReference type="SUPFAM" id="SSF103473">
    <property type="entry name" value="MFS general substrate transporter"/>
    <property type="match status" value="1"/>
</dbReference>
<dbReference type="STRING" id="487316.BEN76_04680"/>
<feature type="transmembrane region" description="Helical" evidence="4">
    <location>
        <begin position="76"/>
        <end position="94"/>
    </location>
</feature>
<feature type="transmembrane region" description="Helical" evidence="4">
    <location>
        <begin position="278"/>
        <end position="295"/>
    </location>
</feature>
<proteinExistence type="predicted"/>
<feature type="transmembrane region" description="Helical" evidence="4">
    <location>
        <begin position="100"/>
        <end position="121"/>
    </location>
</feature>
<evidence type="ECO:0000313" key="6">
    <source>
        <dbReference type="EMBL" id="APV35342.1"/>
    </source>
</evidence>
<feature type="transmembrane region" description="Helical" evidence="4">
    <location>
        <begin position="301"/>
        <end position="318"/>
    </location>
</feature>
<reference evidence="6 7" key="1">
    <citation type="submission" date="2016-08" db="EMBL/GenBank/DDBJ databases">
        <title>Complete genome sequence of Acinetobacter baylyi strain GFJ2.</title>
        <authorList>
            <person name="Tabata M."/>
            <person name="Kuboki S."/>
            <person name="Gibu N."/>
            <person name="Kinouchi Y."/>
            <person name="Vangnai A."/>
            <person name="Kasai D."/>
            <person name="Fukuda M."/>
        </authorList>
    </citation>
    <scope>NUCLEOTIDE SEQUENCE [LARGE SCALE GENOMIC DNA]</scope>
    <source>
        <strain evidence="6 7">GFJ2</strain>
    </source>
</reference>
<name>A0A1P8EGK1_9GAMM</name>
<dbReference type="KEGG" id="asol:BEN76_04680"/>
<keyword evidence="1 4" id="KW-0812">Transmembrane</keyword>
<gene>
    <name evidence="6" type="ORF">BEN76_04680</name>
</gene>
<evidence type="ECO:0000256" key="2">
    <source>
        <dbReference type="ARBA" id="ARBA00022989"/>
    </source>
</evidence>
<evidence type="ECO:0000256" key="3">
    <source>
        <dbReference type="ARBA" id="ARBA00023136"/>
    </source>
</evidence>
<keyword evidence="2 4" id="KW-1133">Transmembrane helix</keyword>
<dbReference type="InterPro" id="IPR020846">
    <property type="entry name" value="MFS_dom"/>
</dbReference>
<evidence type="ECO:0000313" key="7">
    <source>
        <dbReference type="Proteomes" id="UP000185674"/>
    </source>
</evidence>
<dbReference type="Pfam" id="PF07690">
    <property type="entry name" value="MFS_1"/>
    <property type="match status" value="1"/>
</dbReference>
<accession>A0A1P8EGK1</accession>
<feature type="transmembrane region" description="Helical" evidence="4">
    <location>
        <begin position="133"/>
        <end position="155"/>
    </location>
</feature>
<dbReference type="eggNOG" id="COG2814">
    <property type="taxonomic scope" value="Bacteria"/>
</dbReference>
<feature type="transmembrane region" description="Helical" evidence="4">
    <location>
        <begin position="245"/>
        <end position="266"/>
    </location>
</feature>
<dbReference type="RefSeq" id="WP_076032409.1">
    <property type="nucleotide sequence ID" value="NZ_CP016896.1"/>
</dbReference>
<dbReference type="EMBL" id="CP016896">
    <property type="protein sequence ID" value="APV35342.1"/>
    <property type="molecule type" value="Genomic_DNA"/>
</dbReference>
<feature type="transmembrane region" description="Helical" evidence="4">
    <location>
        <begin position="217"/>
        <end position="239"/>
    </location>
</feature>
<keyword evidence="3 4" id="KW-0472">Membrane</keyword>
<dbReference type="AlphaFoldDB" id="A0A1P8EGK1"/>
<dbReference type="PANTHER" id="PTHR42910:SF1">
    <property type="entry name" value="MAJOR FACILITATOR SUPERFAMILY (MFS) PROFILE DOMAIN-CONTAINING PROTEIN"/>
    <property type="match status" value="1"/>
</dbReference>
<feature type="transmembrane region" description="Helical" evidence="4">
    <location>
        <begin position="365"/>
        <end position="385"/>
    </location>
</feature>
<evidence type="ECO:0000256" key="4">
    <source>
        <dbReference type="SAM" id="Phobius"/>
    </source>
</evidence>
<feature type="domain" description="Major facilitator superfamily (MFS) profile" evidence="5">
    <location>
        <begin position="10"/>
        <end position="396"/>
    </location>
</feature>
<protein>
    <submittedName>
        <fullName evidence="6">MFS transporter</fullName>
    </submittedName>
</protein>
<feature type="transmembrane region" description="Helical" evidence="4">
    <location>
        <begin position="161"/>
        <end position="182"/>
    </location>
</feature>
<dbReference type="Gene3D" id="1.20.1250.20">
    <property type="entry name" value="MFS general substrate transporter like domains"/>
    <property type="match status" value="1"/>
</dbReference>
<dbReference type="PANTHER" id="PTHR42910">
    <property type="entry name" value="TRANSPORTER SCO4007-RELATED"/>
    <property type="match status" value="1"/>
</dbReference>
<evidence type="ECO:0000256" key="1">
    <source>
        <dbReference type="ARBA" id="ARBA00022692"/>
    </source>
</evidence>
<dbReference type="PROSITE" id="PS50850">
    <property type="entry name" value="MFS"/>
    <property type="match status" value="1"/>
</dbReference>